<organism evidence="1">
    <name type="scientific">Cereibacter sphaeroides (strain ATCC 17025 / ATH 2.4.3)</name>
    <name type="common">Rhodobacter sphaeroides</name>
    <dbReference type="NCBI Taxonomy" id="349102"/>
    <lineage>
        <taxon>Bacteria</taxon>
        <taxon>Pseudomonadati</taxon>
        <taxon>Pseudomonadota</taxon>
        <taxon>Alphaproteobacteria</taxon>
        <taxon>Rhodobacterales</taxon>
        <taxon>Paracoccaceae</taxon>
        <taxon>Cereibacter</taxon>
    </lineage>
</organism>
<dbReference type="KEGG" id="rsq:Rsph17025_1374"/>
<reference evidence="1" key="1">
    <citation type="submission" date="2007-04" db="EMBL/GenBank/DDBJ databases">
        <title>Complete sequence of chromosome of Rhodobacter sphaeroides ATCC 17025.</title>
        <authorList>
            <consortium name="US DOE Joint Genome Institute"/>
            <person name="Copeland A."/>
            <person name="Lucas S."/>
            <person name="Lapidus A."/>
            <person name="Barry K."/>
            <person name="Detter J.C."/>
            <person name="Glavina del Rio T."/>
            <person name="Hammon N."/>
            <person name="Israni S."/>
            <person name="Dalin E."/>
            <person name="Tice H."/>
            <person name="Pitluck S."/>
            <person name="Chertkov O."/>
            <person name="Brettin T."/>
            <person name="Bruce D."/>
            <person name="Han C."/>
            <person name="Schmutz J."/>
            <person name="Larimer F."/>
            <person name="Land M."/>
            <person name="Hauser L."/>
            <person name="Kyrpides N."/>
            <person name="Kim E."/>
            <person name="Richardson P."/>
            <person name="Mackenzie C."/>
            <person name="Choudhary M."/>
            <person name="Donohue T.J."/>
            <person name="Kaplan S."/>
        </authorList>
    </citation>
    <scope>NUCLEOTIDE SEQUENCE [LARGE SCALE GENOMIC DNA]</scope>
    <source>
        <strain evidence="1">ATCC 17025</strain>
    </source>
</reference>
<dbReference type="EMBL" id="CP000661">
    <property type="protein sequence ID" value="ABP70271.1"/>
    <property type="molecule type" value="Genomic_DNA"/>
</dbReference>
<accession>A4WSA7</accession>
<protein>
    <submittedName>
        <fullName evidence="1">Uncharacterized protein</fullName>
    </submittedName>
</protein>
<name>A4WSA7_CERS5</name>
<evidence type="ECO:0000313" key="1">
    <source>
        <dbReference type="EMBL" id="ABP70271.1"/>
    </source>
</evidence>
<dbReference type="BioCyc" id="RSPH349102:G1G8M-1413-MONOMER"/>
<gene>
    <name evidence="1" type="ordered locus">Rsph17025_1374</name>
</gene>
<dbReference type="HOGENOM" id="CLU_1804716_0_0_5"/>
<dbReference type="AlphaFoldDB" id="A4WSA7"/>
<proteinExistence type="predicted"/>
<sequence>MNDMSGHAEDYRVKAAKAGKAIYLPGKSKEQMMQEASEAALRRAQPRSFNIDLTEDEWRAVDTAIPDAVELIQLSGRVFSFLADGIASGSIQPEDAGFKAILFLSGKAMLAAEGKECAALGMLETKLRREGAKHASAKLQGRG</sequence>